<dbReference type="RefSeq" id="WP_013214816.1">
    <property type="nucleotide sequence ID" value="NC_014313.1"/>
</dbReference>
<evidence type="ECO:0000313" key="6">
    <source>
        <dbReference type="EMBL" id="ADJ22601.1"/>
    </source>
</evidence>
<feature type="chain" id="PRO_5003116146" evidence="4">
    <location>
        <begin position="36"/>
        <end position="559"/>
    </location>
</feature>
<evidence type="ECO:0000256" key="2">
    <source>
        <dbReference type="ARBA" id="ARBA00008156"/>
    </source>
</evidence>
<dbReference type="HOGENOM" id="CLU_018478_0_0_5"/>
<dbReference type="KEGG" id="hdn:Hden_0783"/>
<dbReference type="SMART" id="SM00564">
    <property type="entry name" value="PQQ"/>
    <property type="match status" value="6"/>
</dbReference>
<evidence type="ECO:0000259" key="5">
    <source>
        <dbReference type="Pfam" id="PF01011"/>
    </source>
</evidence>
<protein>
    <submittedName>
        <fullName evidence="6">PQQ-dependent enzyme-like protein</fullName>
    </submittedName>
</protein>
<dbReference type="InterPro" id="IPR002372">
    <property type="entry name" value="PQQ_rpt_dom"/>
</dbReference>
<comment type="similarity">
    <text evidence="2">Belongs to the bacterial PQQ dehydrogenase family.</text>
</comment>
<evidence type="ECO:0000256" key="3">
    <source>
        <dbReference type="ARBA" id="ARBA00023002"/>
    </source>
</evidence>
<evidence type="ECO:0000256" key="4">
    <source>
        <dbReference type="SAM" id="SignalP"/>
    </source>
</evidence>
<dbReference type="STRING" id="582899.Hden_0783"/>
<dbReference type="OrthoDB" id="9794322at2"/>
<accession>D8JTN9</accession>
<dbReference type="AlphaFoldDB" id="D8JTN9"/>
<dbReference type="Proteomes" id="UP000002033">
    <property type="component" value="Chromosome"/>
</dbReference>
<feature type="domain" description="Pyrrolo-quinoline quinone repeat" evidence="5">
    <location>
        <begin position="42"/>
        <end position="346"/>
    </location>
</feature>
<keyword evidence="3" id="KW-0560">Oxidoreductase</keyword>
<dbReference type="PANTHER" id="PTHR32303:SF20">
    <property type="entry name" value="QUINOPROTEIN ETHANOL DEHYDROGENASE"/>
    <property type="match status" value="1"/>
</dbReference>
<evidence type="ECO:0000313" key="7">
    <source>
        <dbReference type="Proteomes" id="UP000002033"/>
    </source>
</evidence>
<organism evidence="6 7">
    <name type="scientific">Hyphomicrobium denitrificans (strain ATCC 51888 / DSM 1869 / NCIMB 11706 / TK 0415)</name>
    <dbReference type="NCBI Taxonomy" id="582899"/>
    <lineage>
        <taxon>Bacteria</taxon>
        <taxon>Pseudomonadati</taxon>
        <taxon>Pseudomonadota</taxon>
        <taxon>Alphaproteobacteria</taxon>
        <taxon>Hyphomicrobiales</taxon>
        <taxon>Hyphomicrobiaceae</taxon>
        <taxon>Hyphomicrobium</taxon>
    </lineage>
</organism>
<dbReference type="PANTHER" id="PTHR32303">
    <property type="entry name" value="QUINOPROTEIN ALCOHOL DEHYDROGENASE (CYTOCHROME C)"/>
    <property type="match status" value="1"/>
</dbReference>
<sequence length="559" mass="60478" precursor="true">MAVSRRKRSRITFPIMAAAAFAALTTTMVPQPSFAEDSPNDWPKYYRTDDAWRYSPLDQINTGNVKKLKVAWIHQPGDIQMGLQATPIVIDGIVYYVGANNNVFAVDGETGKTLWHYKPELDPIVTKVFYVAATRGVTVGHGMVYLGSLDGRYIALDQKTGKVVWERQITDLKTCYGCLFSSPPQLAGDILYGGTTGGDQPQAGKIFAVNALTGEPAWTFNTIKDDPKSWPGDSGKVGGGGAWMPGVYDAKTDTILIGTSNAAPDFFPDGRVGDNLYSATILAIEGKTGNLKWHYQEVPHDTWDYDSAYEIMSIKHDGKDLLVHLNKGGYVFVLDKATGKPFNIWPLAKHINWTSGIDPKTGEIKDRYEPKVGEERVMCPYLLGVRSWNAASYSPKTGLWYTNAMEVCNTINSSPQEIDKVGLAGLYLGVSKLEAVPPPGDKASARLDARDPITGKVKWSVDYEMPGLGSVLSTAGGLVFNGDVRGVFHAYDAETGKELWNFNTGSGIRSGPVSYAAGGKQYILVPSGLGSHAPGFMASAFPKIKGLPGGAALIALTLE</sequence>
<dbReference type="Pfam" id="PF01011">
    <property type="entry name" value="PQQ"/>
    <property type="match status" value="2"/>
</dbReference>
<comment type="cofactor">
    <cofactor evidence="1">
        <name>pyrroloquinoline quinone</name>
        <dbReference type="ChEBI" id="CHEBI:58442"/>
    </cofactor>
</comment>
<dbReference type="Gene3D" id="2.140.10.10">
    <property type="entry name" value="Quinoprotein alcohol dehydrogenase-like superfamily"/>
    <property type="match status" value="1"/>
</dbReference>
<evidence type="ECO:0000256" key="1">
    <source>
        <dbReference type="ARBA" id="ARBA00001931"/>
    </source>
</evidence>
<dbReference type="EMBL" id="CP002083">
    <property type="protein sequence ID" value="ADJ22601.1"/>
    <property type="molecule type" value="Genomic_DNA"/>
</dbReference>
<proteinExistence type="inferred from homology"/>
<keyword evidence="7" id="KW-1185">Reference proteome</keyword>
<feature type="signal peptide" evidence="4">
    <location>
        <begin position="1"/>
        <end position="35"/>
    </location>
</feature>
<dbReference type="SUPFAM" id="SSF50998">
    <property type="entry name" value="Quinoprotein alcohol dehydrogenase-like"/>
    <property type="match status" value="1"/>
</dbReference>
<reference evidence="7" key="1">
    <citation type="journal article" date="2011" name="J. Bacteriol.">
        <title>Genome sequences of eight morphologically diverse alphaproteobacteria.</title>
        <authorList>
            <consortium name="US DOE Joint Genome Institute"/>
            <person name="Brown P.J."/>
            <person name="Kysela D.T."/>
            <person name="Buechlein A."/>
            <person name="Hemmerich C."/>
            <person name="Brun Y.V."/>
        </authorList>
    </citation>
    <scope>NUCLEOTIDE SEQUENCE [LARGE SCALE GENOMIC DNA]</scope>
    <source>
        <strain evidence="7">ATCC 51888 / DSM 1869 / NCIB 11706 / TK 0415</strain>
    </source>
</reference>
<dbReference type="InterPro" id="IPR018391">
    <property type="entry name" value="PQQ_b-propeller_rpt"/>
</dbReference>
<feature type="domain" description="Pyrrolo-quinoline quinone repeat" evidence="5">
    <location>
        <begin position="452"/>
        <end position="523"/>
    </location>
</feature>
<gene>
    <name evidence="6" type="ordered locus">Hden_0783</name>
</gene>
<keyword evidence="4" id="KW-0732">Signal</keyword>
<name>D8JTN9_HYPDA</name>
<dbReference type="GO" id="GO:0016491">
    <property type="term" value="F:oxidoreductase activity"/>
    <property type="evidence" value="ECO:0007669"/>
    <property type="project" value="UniProtKB-KW"/>
</dbReference>
<dbReference type="InterPro" id="IPR011047">
    <property type="entry name" value="Quinoprotein_ADH-like_sf"/>
</dbReference>
<dbReference type="eggNOG" id="COG4993">
    <property type="taxonomic scope" value="Bacteria"/>
</dbReference>